<dbReference type="Proteomes" id="UP001596044">
    <property type="component" value="Unassembled WGS sequence"/>
</dbReference>
<feature type="signal peptide" evidence="1">
    <location>
        <begin position="1"/>
        <end position="28"/>
    </location>
</feature>
<dbReference type="RefSeq" id="WP_270885435.1">
    <property type="nucleotide sequence ID" value="NZ_JAQFVF010000089.1"/>
</dbReference>
<protein>
    <submittedName>
        <fullName evidence="2">Uncharacterized protein</fullName>
    </submittedName>
</protein>
<gene>
    <name evidence="2" type="ORF">ACFPOG_17955</name>
</gene>
<name>A0ABW0K9S9_9BACL</name>
<feature type="chain" id="PRO_5046439029" evidence="1">
    <location>
        <begin position="29"/>
        <end position="577"/>
    </location>
</feature>
<comment type="caution">
    <text evidence="2">The sequence shown here is derived from an EMBL/GenBank/DDBJ whole genome shotgun (WGS) entry which is preliminary data.</text>
</comment>
<organism evidence="2 3">
    <name type="scientific">Paenibacillus aestuarii</name>
    <dbReference type="NCBI Taxonomy" id="516965"/>
    <lineage>
        <taxon>Bacteria</taxon>
        <taxon>Bacillati</taxon>
        <taxon>Bacillota</taxon>
        <taxon>Bacilli</taxon>
        <taxon>Bacillales</taxon>
        <taxon>Paenibacillaceae</taxon>
        <taxon>Paenibacillus</taxon>
    </lineage>
</organism>
<keyword evidence="3" id="KW-1185">Reference proteome</keyword>
<evidence type="ECO:0000313" key="3">
    <source>
        <dbReference type="Proteomes" id="UP001596044"/>
    </source>
</evidence>
<proteinExistence type="predicted"/>
<reference evidence="3" key="1">
    <citation type="journal article" date="2019" name="Int. J. Syst. Evol. Microbiol.">
        <title>The Global Catalogue of Microorganisms (GCM) 10K type strain sequencing project: providing services to taxonomists for standard genome sequencing and annotation.</title>
        <authorList>
            <consortium name="The Broad Institute Genomics Platform"/>
            <consortium name="The Broad Institute Genome Sequencing Center for Infectious Disease"/>
            <person name="Wu L."/>
            <person name="Ma J."/>
        </authorList>
    </citation>
    <scope>NUCLEOTIDE SEQUENCE [LARGE SCALE GENOMIC DNA]</scope>
    <source>
        <strain evidence="3">KACC 11904</strain>
    </source>
</reference>
<evidence type="ECO:0000313" key="2">
    <source>
        <dbReference type="EMBL" id="MFC5450135.1"/>
    </source>
</evidence>
<accession>A0ABW0K9S9</accession>
<dbReference type="EMBL" id="JBHSMJ010000025">
    <property type="protein sequence ID" value="MFC5450135.1"/>
    <property type="molecule type" value="Genomic_DNA"/>
</dbReference>
<sequence length="577" mass="62889">MNKKMKRTLATLAISTAMFSTAAIPAWASEAASVVSTAAASTVSYTLTDSLQVEVKSLFKEHNSDSTKLGAVIRMKNTSGKVTRVPDYELRIRTADGVDYVLKPSTKNPKAIQPKSDQELSYMSTVDGADDVAIASISFVDVDLDVYPKQETNMLTITADADMVWNGSDSNVTKSSALLKWGESFTLPSLHSPIQFVPVDIHKEITTKGVNMVVQIQAVNPTNERQTVPSFGIDGKTDSKVYPGNRAESKVTLEAGEKKYVHIVIPTELDTEFNSLNVVTEENFASASGDEAYRVGRVNILLPAGALAQGVIPAPQYTLGTPVKLDSTNNFVPANVDISLEELHITSNEDDGFQTAVAKFKLTNNSDRPLPIPPIQTELISKDGYAYVGSRQAQTALTVVPKASYVVSYAFALPSSETGEGLRMNLYSKQTNGDTTYKSLLATAKVPVQKDDLTSDELKLYPYDIKINHWSLSGIFLGTLSYNYKLKLDLTITADKQVTADAFNNKLLFELYDRAGSLIGSSIQPISGTGRLYDGTNTIDMNAHSSQLDYPITVKVYEVFTGELGEQQKRLLTTFSQ</sequence>
<keyword evidence="1" id="KW-0732">Signal</keyword>
<evidence type="ECO:0000256" key="1">
    <source>
        <dbReference type="SAM" id="SignalP"/>
    </source>
</evidence>